<keyword evidence="1" id="KW-0472">Membrane</keyword>
<keyword evidence="1" id="KW-0812">Transmembrane</keyword>
<organism evidence="2 3">
    <name type="scientific">Geomobilimonas luticola</name>
    <dbReference type="NCBI Taxonomy" id="1114878"/>
    <lineage>
        <taxon>Bacteria</taxon>
        <taxon>Pseudomonadati</taxon>
        <taxon>Thermodesulfobacteriota</taxon>
        <taxon>Desulfuromonadia</taxon>
        <taxon>Geobacterales</taxon>
        <taxon>Geobacteraceae</taxon>
        <taxon>Geomobilimonas</taxon>
    </lineage>
</organism>
<feature type="transmembrane region" description="Helical" evidence="1">
    <location>
        <begin position="20"/>
        <end position="40"/>
    </location>
</feature>
<evidence type="ECO:0000313" key="2">
    <source>
        <dbReference type="EMBL" id="MBT0651529.1"/>
    </source>
</evidence>
<keyword evidence="3" id="KW-1185">Reference proteome</keyword>
<dbReference type="Proteomes" id="UP000756860">
    <property type="component" value="Unassembled WGS sequence"/>
</dbReference>
<comment type="caution">
    <text evidence="2">The sequence shown here is derived from an EMBL/GenBank/DDBJ whole genome shotgun (WGS) entry which is preliminary data.</text>
</comment>
<evidence type="ECO:0000256" key="1">
    <source>
        <dbReference type="SAM" id="Phobius"/>
    </source>
</evidence>
<evidence type="ECO:0000313" key="3">
    <source>
        <dbReference type="Proteomes" id="UP000756860"/>
    </source>
</evidence>
<name>A0ABS5S838_9BACT</name>
<sequence>MTYLRLLAEQYRNLDSTTRLRWGIGIAIVLALAVLFSAANSRIAHLAKLRLAREKDVAEMLILRQRYQVANAGAQKLANRLAATRPDDSPAKLIEEIGIKGKNSQIKPVKGNEQPGYSEDAAEVKLDGLTANETVNLLHRLEKGSKPVIIRKAFIKTRFDDPARLDLTLTIALLKAAPTGQR</sequence>
<proteinExistence type="predicted"/>
<reference evidence="2 3" key="1">
    <citation type="submission" date="2021-05" db="EMBL/GenBank/DDBJ databases">
        <title>The draft genome of Geobacter luticola JCM 17780.</title>
        <authorList>
            <person name="Xu Z."/>
            <person name="Masuda Y."/>
            <person name="Itoh H."/>
            <person name="Senoo K."/>
        </authorList>
    </citation>
    <scope>NUCLEOTIDE SEQUENCE [LARGE SCALE GENOMIC DNA]</scope>
    <source>
        <strain evidence="2 3">JCM 17780</strain>
    </source>
</reference>
<accession>A0ABS5S838</accession>
<dbReference type="RefSeq" id="WP_214173538.1">
    <property type="nucleotide sequence ID" value="NZ_JAHCVK010000001.1"/>
</dbReference>
<protein>
    <submittedName>
        <fullName evidence="2">General secretion pathway protein GspM</fullName>
    </submittedName>
</protein>
<keyword evidence="1" id="KW-1133">Transmembrane helix</keyword>
<gene>
    <name evidence="2" type="ORF">KI810_00535</name>
</gene>
<dbReference type="EMBL" id="JAHCVK010000001">
    <property type="protein sequence ID" value="MBT0651529.1"/>
    <property type="molecule type" value="Genomic_DNA"/>
</dbReference>